<evidence type="ECO:0000313" key="2">
    <source>
        <dbReference type="EMBL" id="PRP82145.1"/>
    </source>
</evidence>
<protein>
    <submittedName>
        <fullName evidence="2">Aldo-keto reductase family 4 member C9-like</fullName>
    </submittedName>
</protein>
<dbReference type="PANTHER" id="PTHR11732">
    <property type="entry name" value="ALDO/KETO REDUCTASE"/>
    <property type="match status" value="1"/>
</dbReference>
<dbReference type="Proteomes" id="UP000241769">
    <property type="component" value="Unassembled WGS sequence"/>
</dbReference>
<proteinExistence type="predicted"/>
<dbReference type="InterPro" id="IPR023210">
    <property type="entry name" value="NADP_OxRdtase_dom"/>
</dbReference>
<evidence type="ECO:0000259" key="1">
    <source>
        <dbReference type="Pfam" id="PF00248"/>
    </source>
</evidence>
<comment type="caution">
    <text evidence="2">The sequence shown here is derived from an EMBL/GenBank/DDBJ whole genome shotgun (WGS) entry which is preliminary data.</text>
</comment>
<dbReference type="InParanoid" id="A0A2P6NDZ0"/>
<organism evidence="2 3">
    <name type="scientific">Planoprotostelium fungivorum</name>
    <dbReference type="NCBI Taxonomy" id="1890364"/>
    <lineage>
        <taxon>Eukaryota</taxon>
        <taxon>Amoebozoa</taxon>
        <taxon>Evosea</taxon>
        <taxon>Variosea</taxon>
        <taxon>Cavosteliida</taxon>
        <taxon>Cavosteliaceae</taxon>
        <taxon>Planoprotostelium</taxon>
    </lineage>
</organism>
<dbReference type="PRINTS" id="PR00069">
    <property type="entry name" value="ALDKETRDTASE"/>
</dbReference>
<dbReference type="GO" id="GO:0016491">
    <property type="term" value="F:oxidoreductase activity"/>
    <property type="evidence" value="ECO:0007669"/>
    <property type="project" value="InterPro"/>
</dbReference>
<dbReference type="AlphaFoldDB" id="A0A2P6NDZ0"/>
<name>A0A2P6NDZ0_9EUKA</name>
<dbReference type="SUPFAM" id="SSF51430">
    <property type="entry name" value="NAD(P)-linked oxidoreductase"/>
    <property type="match status" value="1"/>
</dbReference>
<accession>A0A2P6NDZ0</accession>
<gene>
    <name evidence="2" type="ORF">PROFUN_10353</name>
</gene>
<keyword evidence="3" id="KW-1185">Reference proteome</keyword>
<dbReference type="OrthoDB" id="416253at2759"/>
<dbReference type="InterPro" id="IPR036812">
    <property type="entry name" value="NAD(P)_OxRdtase_dom_sf"/>
</dbReference>
<dbReference type="STRING" id="1890364.A0A2P6NDZ0"/>
<dbReference type="EMBL" id="MDYQ01000110">
    <property type="protein sequence ID" value="PRP82145.1"/>
    <property type="molecule type" value="Genomic_DNA"/>
</dbReference>
<dbReference type="InterPro" id="IPR020471">
    <property type="entry name" value="AKR"/>
</dbReference>
<evidence type="ECO:0000313" key="3">
    <source>
        <dbReference type="Proteomes" id="UP000241769"/>
    </source>
</evidence>
<dbReference type="CDD" id="cd19071">
    <property type="entry name" value="AKR_AKR1-5-like"/>
    <property type="match status" value="1"/>
</dbReference>
<dbReference type="Pfam" id="PF00248">
    <property type="entry name" value="Aldo_ket_red"/>
    <property type="match status" value="1"/>
</dbReference>
<sequence length="270" mass="30121">MNACPPMQETNAFVRTDDFGAGRFIVDQKRIREGARERKMNKLNTGVEMPSVIVSTQKVYRDDAAPYTKAAIEAGHRHIDTAWIYGNEAEVGQGIKESGVERSQLFITSRIWALPARPESVSANLDRTLENLKIEHVDLCLMHWPLPGGSSRDPRAASLLLTWKVMERLYRSGKAKAIGVTNVTAEQLQSLLTIATVPISVCQADVSPTQFQQPLKDLCHSRSIHFWSAPPIETIETTTDGRTLTLTTFDVSRNDPSIEMLRQCIPMEAC</sequence>
<feature type="domain" description="NADP-dependent oxidoreductase" evidence="1">
    <location>
        <begin position="58"/>
        <end position="231"/>
    </location>
</feature>
<reference evidence="2 3" key="1">
    <citation type="journal article" date="2018" name="Genome Biol. Evol.">
        <title>Multiple Roots of Fruiting Body Formation in Amoebozoa.</title>
        <authorList>
            <person name="Hillmann F."/>
            <person name="Forbes G."/>
            <person name="Novohradska S."/>
            <person name="Ferling I."/>
            <person name="Riege K."/>
            <person name="Groth M."/>
            <person name="Westermann M."/>
            <person name="Marz M."/>
            <person name="Spaller T."/>
            <person name="Winckler T."/>
            <person name="Schaap P."/>
            <person name="Glockner G."/>
        </authorList>
    </citation>
    <scope>NUCLEOTIDE SEQUENCE [LARGE SCALE GENOMIC DNA]</scope>
    <source>
        <strain evidence="2 3">Jena</strain>
    </source>
</reference>
<dbReference type="Gene3D" id="3.20.20.100">
    <property type="entry name" value="NADP-dependent oxidoreductase domain"/>
    <property type="match status" value="1"/>
</dbReference>